<dbReference type="CDD" id="cd00093">
    <property type="entry name" value="HTH_XRE"/>
    <property type="match status" value="1"/>
</dbReference>
<dbReference type="RefSeq" id="WP_132336528.1">
    <property type="nucleotide sequence ID" value="NZ_SMJZ01000123.1"/>
</dbReference>
<keyword evidence="1" id="KW-0238">DNA-binding</keyword>
<dbReference type="PANTHER" id="PTHR46797">
    <property type="entry name" value="HTH-TYPE TRANSCRIPTIONAL REGULATOR"/>
    <property type="match status" value="1"/>
</dbReference>
<evidence type="ECO:0000313" key="4">
    <source>
        <dbReference type="Proteomes" id="UP000295157"/>
    </source>
</evidence>
<dbReference type="InterPro" id="IPR010982">
    <property type="entry name" value="Lambda_DNA-bd_dom_sf"/>
</dbReference>
<organism evidence="3 4">
    <name type="scientific">Nonomuraea longispora</name>
    <dbReference type="NCBI Taxonomy" id="1848320"/>
    <lineage>
        <taxon>Bacteria</taxon>
        <taxon>Bacillati</taxon>
        <taxon>Actinomycetota</taxon>
        <taxon>Actinomycetes</taxon>
        <taxon>Streptosporangiales</taxon>
        <taxon>Streptosporangiaceae</taxon>
        <taxon>Nonomuraea</taxon>
    </lineage>
</organism>
<accession>A0A4R4N925</accession>
<dbReference type="Gene3D" id="1.10.260.40">
    <property type="entry name" value="lambda repressor-like DNA-binding domains"/>
    <property type="match status" value="1"/>
</dbReference>
<dbReference type="InterPro" id="IPR001387">
    <property type="entry name" value="Cro/C1-type_HTH"/>
</dbReference>
<gene>
    <name evidence="3" type="ORF">E1267_27745</name>
</gene>
<dbReference type="PROSITE" id="PS50943">
    <property type="entry name" value="HTH_CROC1"/>
    <property type="match status" value="1"/>
</dbReference>
<dbReference type="GO" id="GO:0003677">
    <property type="term" value="F:DNA binding"/>
    <property type="evidence" value="ECO:0007669"/>
    <property type="project" value="UniProtKB-KW"/>
</dbReference>
<keyword evidence="4" id="KW-1185">Reference proteome</keyword>
<comment type="caution">
    <text evidence="3">The sequence shown here is derived from an EMBL/GenBank/DDBJ whole genome shotgun (WGS) entry which is preliminary data.</text>
</comment>
<dbReference type="OrthoDB" id="3420984at2"/>
<dbReference type="InterPro" id="IPR050807">
    <property type="entry name" value="TransReg_Diox_bact_type"/>
</dbReference>
<proteinExistence type="predicted"/>
<dbReference type="EMBL" id="SMJZ01000123">
    <property type="protein sequence ID" value="TDC02982.1"/>
    <property type="molecule type" value="Genomic_DNA"/>
</dbReference>
<dbReference type="Pfam" id="PF01381">
    <property type="entry name" value="HTH_3"/>
    <property type="match status" value="1"/>
</dbReference>
<name>A0A4R4N925_9ACTN</name>
<evidence type="ECO:0000313" key="3">
    <source>
        <dbReference type="EMBL" id="TDC02982.1"/>
    </source>
</evidence>
<reference evidence="3 4" key="1">
    <citation type="submission" date="2019-02" db="EMBL/GenBank/DDBJ databases">
        <title>Draft genome sequences of novel Actinobacteria.</title>
        <authorList>
            <person name="Sahin N."/>
            <person name="Ay H."/>
            <person name="Saygin H."/>
        </authorList>
    </citation>
    <scope>NUCLEOTIDE SEQUENCE [LARGE SCALE GENOMIC DNA]</scope>
    <source>
        <strain evidence="3 4">KC201</strain>
    </source>
</reference>
<dbReference type="GO" id="GO:0005829">
    <property type="term" value="C:cytosol"/>
    <property type="evidence" value="ECO:0007669"/>
    <property type="project" value="TreeGrafter"/>
</dbReference>
<sequence length="392" mass="42227">MTEAGTIGARLRGERQSRGFTQEELAEAAGLSRDLVAKLEQGQRRSARLTTLVKLANALDIELSALVGKRDQLGTDRDGGSVLALRDALLSPSLLPGLDDGHDGEPTPIPDIERAVAAACRSYWRGDFPALVATLPDLLAEARLTHSTLGASAVYPLAMAYDLAASVTIHLGRDDLAAVSAERAITTAHAGDDELLWAGLHGTYAWVLHHQARLDQAERLAISMAERIEPAFSAPAEHLATWGKLLLAAFAPAAAAGREVADYAALAAAAAERLRGRVAVHNSWFGSAMVAEQETHAYTVLRLPDKALRAARRIHAGDLEGIAHGRHLIDIAQAHVDSRHHKTAAERLLEARAESEVWFRHQAVARDLVEVLREEERRPSTTIRSLANSLGI</sequence>
<dbReference type="GO" id="GO:0003700">
    <property type="term" value="F:DNA-binding transcription factor activity"/>
    <property type="evidence" value="ECO:0007669"/>
    <property type="project" value="TreeGrafter"/>
</dbReference>
<feature type="domain" description="HTH cro/C1-type" evidence="2">
    <location>
        <begin position="11"/>
        <end position="66"/>
    </location>
</feature>
<dbReference type="Proteomes" id="UP000295157">
    <property type="component" value="Unassembled WGS sequence"/>
</dbReference>
<evidence type="ECO:0000256" key="1">
    <source>
        <dbReference type="ARBA" id="ARBA00023125"/>
    </source>
</evidence>
<dbReference type="PANTHER" id="PTHR46797:SF1">
    <property type="entry name" value="METHYLPHOSPHONATE SYNTHASE"/>
    <property type="match status" value="1"/>
</dbReference>
<evidence type="ECO:0000259" key="2">
    <source>
        <dbReference type="PROSITE" id="PS50943"/>
    </source>
</evidence>
<dbReference type="SUPFAM" id="SSF47413">
    <property type="entry name" value="lambda repressor-like DNA-binding domains"/>
    <property type="match status" value="1"/>
</dbReference>
<dbReference type="SMART" id="SM00530">
    <property type="entry name" value="HTH_XRE"/>
    <property type="match status" value="1"/>
</dbReference>
<protein>
    <submittedName>
        <fullName evidence="3">XRE family transcriptional regulator</fullName>
    </submittedName>
</protein>
<dbReference type="AlphaFoldDB" id="A0A4R4N925"/>